<evidence type="ECO:0000313" key="2">
    <source>
        <dbReference type="EMBL" id="KGO85849.1"/>
    </source>
</evidence>
<accession>A0A0A2M0P9</accession>
<name>A0A0A2M0P9_9FLAO</name>
<proteinExistence type="predicted"/>
<protein>
    <submittedName>
        <fullName evidence="2">Uncharacterized protein</fullName>
    </submittedName>
</protein>
<keyword evidence="1" id="KW-1133">Transmembrane helix</keyword>
<dbReference type="STRING" id="1121895.GCA_000378485_03797"/>
<organism evidence="2 3">
    <name type="scientific">Flavobacterium rivuli WB 3.3-2 = DSM 21788</name>
    <dbReference type="NCBI Taxonomy" id="1121895"/>
    <lineage>
        <taxon>Bacteria</taxon>
        <taxon>Pseudomonadati</taxon>
        <taxon>Bacteroidota</taxon>
        <taxon>Flavobacteriia</taxon>
        <taxon>Flavobacteriales</taxon>
        <taxon>Flavobacteriaceae</taxon>
        <taxon>Flavobacterium</taxon>
    </lineage>
</organism>
<evidence type="ECO:0000313" key="3">
    <source>
        <dbReference type="Proteomes" id="UP000030152"/>
    </source>
</evidence>
<evidence type="ECO:0000256" key="1">
    <source>
        <dbReference type="SAM" id="Phobius"/>
    </source>
</evidence>
<feature type="transmembrane region" description="Helical" evidence="1">
    <location>
        <begin position="96"/>
        <end position="113"/>
    </location>
</feature>
<reference evidence="2 3" key="1">
    <citation type="submission" date="2013-09" db="EMBL/GenBank/DDBJ databases">
        <authorList>
            <person name="Zeng Z."/>
            <person name="Chen C."/>
        </authorList>
    </citation>
    <scope>NUCLEOTIDE SEQUENCE [LARGE SCALE GENOMIC DNA]</scope>
    <source>
        <strain evidence="2 3">WB 3.3-2</strain>
    </source>
</reference>
<dbReference type="RefSeq" id="WP_020214974.1">
    <property type="nucleotide sequence ID" value="NZ_KB899979.1"/>
</dbReference>
<keyword evidence="1" id="KW-0472">Membrane</keyword>
<sequence length="230" mass="27208">MHKTLNAEQIEQLYTFTRQHFVEYYDLQTELVDHLANAIETLWEVKPQLTFDDALKTEFKKFGIYGFSDVVEERQKALGKKYTKLMARYFKEFFKLPRILLTIAMFVITYKLFKFFLPVYIPLILILEGFSFYRIIKLKKIYKVKTDATGKRWLLEEMIYRGGSAMAVAGMTIQFMQFALRDHLQEIFILLMALVFVLSLMHSYVVLYVIPAKATEHLSAAYPGYKWEKL</sequence>
<feature type="transmembrane region" description="Helical" evidence="1">
    <location>
        <begin position="158"/>
        <end position="175"/>
    </location>
</feature>
<dbReference type="Proteomes" id="UP000030152">
    <property type="component" value="Unassembled WGS sequence"/>
</dbReference>
<comment type="caution">
    <text evidence="2">The sequence shown here is derived from an EMBL/GenBank/DDBJ whole genome shotgun (WGS) entry which is preliminary data.</text>
</comment>
<feature type="transmembrane region" description="Helical" evidence="1">
    <location>
        <begin position="119"/>
        <end position="137"/>
    </location>
</feature>
<dbReference type="OrthoDB" id="662673at2"/>
<keyword evidence="1" id="KW-0812">Transmembrane</keyword>
<dbReference type="eggNOG" id="ENOG502ZFYJ">
    <property type="taxonomic scope" value="Bacteria"/>
</dbReference>
<gene>
    <name evidence="2" type="ORF">Q765_14595</name>
</gene>
<keyword evidence="3" id="KW-1185">Reference proteome</keyword>
<feature type="transmembrane region" description="Helical" evidence="1">
    <location>
        <begin position="187"/>
        <end position="210"/>
    </location>
</feature>
<dbReference type="EMBL" id="JRLX01000016">
    <property type="protein sequence ID" value="KGO85849.1"/>
    <property type="molecule type" value="Genomic_DNA"/>
</dbReference>
<dbReference type="AlphaFoldDB" id="A0A0A2M0P9"/>